<evidence type="ECO:0000313" key="3">
    <source>
        <dbReference type="Proteomes" id="UP001180020"/>
    </source>
</evidence>
<protein>
    <submittedName>
        <fullName evidence="2">Uncharacterized protein</fullName>
    </submittedName>
</protein>
<accession>A0AAV9D0M1</accession>
<feature type="region of interest" description="Disordered" evidence="1">
    <location>
        <begin position="92"/>
        <end position="112"/>
    </location>
</feature>
<evidence type="ECO:0000256" key="1">
    <source>
        <dbReference type="SAM" id="MobiDB-lite"/>
    </source>
</evidence>
<dbReference type="AlphaFoldDB" id="A0AAV9D0M1"/>
<name>A0AAV9D0M1_ACOCL</name>
<dbReference type="Proteomes" id="UP001180020">
    <property type="component" value="Unassembled WGS sequence"/>
</dbReference>
<keyword evidence="3" id="KW-1185">Reference proteome</keyword>
<proteinExistence type="predicted"/>
<dbReference type="EMBL" id="JAUJYO010000016">
    <property type="protein sequence ID" value="KAK1294362.1"/>
    <property type="molecule type" value="Genomic_DNA"/>
</dbReference>
<organism evidence="2 3">
    <name type="scientific">Acorus calamus</name>
    <name type="common">Sweet flag</name>
    <dbReference type="NCBI Taxonomy" id="4465"/>
    <lineage>
        <taxon>Eukaryota</taxon>
        <taxon>Viridiplantae</taxon>
        <taxon>Streptophyta</taxon>
        <taxon>Embryophyta</taxon>
        <taxon>Tracheophyta</taxon>
        <taxon>Spermatophyta</taxon>
        <taxon>Magnoliopsida</taxon>
        <taxon>Liliopsida</taxon>
        <taxon>Acoraceae</taxon>
        <taxon>Acorus</taxon>
    </lineage>
</organism>
<comment type="caution">
    <text evidence="2">The sequence shown here is derived from an EMBL/GenBank/DDBJ whole genome shotgun (WGS) entry which is preliminary data.</text>
</comment>
<gene>
    <name evidence="2" type="ORF">QJS10_CPA16g01438</name>
</gene>
<reference evidence="2" key="2">
    <citation type="submission" date="2023-06" db="EMBL/GenBank/DDBJ databases">
        <authorList>
            <person name="Ma L."/>
            <person name="Liu K.-W."/>
            <person name="Li Z."/>
            <person name="Hsiao Y.-Y."/>
            <person name="Qi Y."/>
            <person name="Fu T."/>
            <person name="Tang G."/>
            <person name="Zhang D."/>
            <person name="Sun W.-H."/>
            <person name="Liu D.-K."/>
            <person name="Li Y."/>
            <person name="Chen G.-Z."/>
            <person name="Liu X.-D."/>
            <person name="Liao X.-Y."/>
            <person name="Jiang Y.-T."/>
            <person name="Yu X."/>
            <person name="Hao Y."/>
            <person name="Huang J."/>
            <person name="Zhao X.-W."/>
            <person name="Ke S."/>
            <person name="Chen Y.-Y."/>
            <person name="Wu W.-L."/>
            <person name="Hsu J.-L."/>
            <person name="Lin Y.-F."/>
            <person name="Huang M.-D."/>
            <person name="Li C.-Y."/>
            <person name="Huang L."/>
            <person name="Wang Z.-W."/>
            <person name="Zhao X."/>
            <person name="Zhong W.-Y."/>
            <person name="Peng D.-H."/>
            <person name="Ahmad S."/>
            <person name="Lan S."/>
            <person name="Zhang J.-S."/>
            <person name="Tsai W.-C."/>
            <person name="Van De Peer Y."/>
            <person name="Liu Z.-J."/>
        </authorList>
    </citation>
    <scope>NUCLEOTIDE SEQUENCE</scope>
    <source>
        <strain evidence="2">CP</strain>
        <tissue evidence="2">Leaves</tissue>
    </source>
</reference>
<evidence type="ECO:0000313" key="2">
    <source>
        <dbReference type="EMBL" id="KAK1294362.1"/>
    </source>
</evidence>
<sequence length="112" mass="13254">MRSRGSPKPRKASRVSRAQTAWSYRGVEAGGRRPMEGIGFSGRYGGGWGRWWVVNCWGCCAYCRRRMRRGRGRKRSGGAWDSCRRKRWWEEPRRSSVGEEEMSYYRSYEMEK</sequence>
<reference evidence="2" key="1">
    <citation type="journal article" date="2023" name="Nat. Commun.">
        <title>Diploid and tetraploid genomes of Acorus and the evolution of monocots.</title>
        <authorList>
            <person name="Ma L."/>
            <person name="Liu K.W."/>
            <person name="Li Z."/>
            <person name="Hsiao Y.Y."/>
            <person name="Qi Y."/>
            <person name="Fu T."/>
            <person name="Tang G.D."/>
            <person name="Zhang D."/>
            <person name="Sun W.H."/>
            <person name="Liu D.K."/>
            <person name="Li Y."/>
            <person name="Chen G.Z."/>
            <person name="Liu X.D."/>
            <person name="Liao X.Y."/>
            <person name="Jiang Y.T."/>
            <person name="Yu X."/>
            <person name="Hao Y."/>
            <person name="Huang J."/>
            <person name="Zhao X.W."/>
            <person name="Ke S."/>
            <person name="Chen Y.Y."/>
            <person name="Wu W.L."/>
            <person name="Hsu J.L."/>
            <person name="Lin Y.F."/>
            <person name="Huang M.D."/>
            <person name="Li C.Y."/>
            <person name="Huang L."/>
            <person name="Wang Z.W."/>
            <person name="Zhao X."/>
            <person name="Zhong W.Y."/>
            <person name="Peng D.H."/>
            <person name="Ahmad S."/>
            <person name="Lan S."/>
            <person name="Zhang J.S."/>
            <person name="Tsai W.C."/>
            <person name="Van de Peer Y."/>
            <person name="Liu Z.J."/>
        </authorList>
    </citation>
    <scope>NUCLEOTIDE SEQUENCE</scope>
    <source>
        <strain evidence="2">CP</strain>
    </source>
</reference>